<feature type="binding site" evidence="9">
    <location>
        <position position="278"/>
    </location>
    <ligand>
        <name>K(+)</name>
        <dbReference type="ChEBI" id="CHEBI:29103"/>
    </ligand>
</feature>
<keyword evidence="1 9" id="KW-0808">Transferase</keyword>
<dbReference type="InterPro" id="IPR011877">
    <property type="entry name" value="Ribokinase"/>
</dbReference>
<keyword evidence="2 9" id="KW-0479">Metal-binding</keyword>
<evidence type="ECO:0000259" key="10">
    <source>
        <dbReference type="Pfam" id="PF00294"/>
    </source>
</evidence>
<keyword evidence="4 9" id="KW-0418">Kinase</keyword>
<keyword evidence="6 9" id="KW-0460">Magnesium</keyword>
<evidence type="ECO:0000256" key="6">
    <source>
        <dbReference type="ARBA" id="ARBA00022842"/>
    </source>
</evidence>
<keyword evidence="5 9" id="KW-0067">ATP-binding</keyword>
<keyword evidence="9" id="KW-0963">Cytoplasm</keyword>
<feature type="binding site" evidence="9">
    <location>
        <position position="282"/>
    </location>
    <ligand>
        <name>K(+)</name>
        <dbReference type="ChEBI" id="CHEBI:29103"/>
    </ligand>
</feature>
<evidence type="ECO:0000256" key="7">
    <source>
        <dbReference type="ARBA" id="ARBA00022958"/>
    </source>
</evidence>
<comment type="subcellular location">
    <subcellularLocation>
        <location evidence="9">Cytoplasm</location>
    </subcellularLocation>
</comment>
<feature type="binding site" evidence="9">
    <location>
        <position position="136"/>
    </location>
    <ligand>
        <name>substrate</name>
    </ligand>
</feature>
<dbReference type="InterPro" id="IPR002139">
    <property type="entry name" value="Ribo/fructo_kinase"/>
</dbReference>
<dbReference type="PRINTS" id="PR00990">
    <property type="entry name" value="RIBOKINASE"/>
</dbReference>
<feature type="binding site" evidence="9">
    <location>
        <position position="276"/>
    </location>
    <ligand>
        <name>K(+)</name>
        <dbReference type="ChEBI" id="CHEBI:29103"/>
    </ligand>
</feature>
<comment type="subunit">
    <text evidence="9">Homodimer.</text>
</comment>
<comment type="pathway">
    <text evidence="9">Carbohydrate metabolism; D-ribose degradation; D-ribose 5-phosphate from beta-D-ribopyranose: step 2/2.</text>
</comment>
<evidence type="ECO:0000256" key="9">
    <source>
        <dbReference type="HAMAP-Rule" id="MF_01987"/>
    </source>
</evidence>
<comment type="function">
    <text evidence="9">Catalyzes the phosphorylation of ribose at O-5 in a reaction requiring ATP and magnesium. The resulting D-ribose-5-phosphate can then be used either for sythesis of nucleotides, histidine, and tryptophan, or as a component of the pentose phosphate pathway.</text>
</comment>
<dbReference type="InterPro" id="IPR011611">
    <property type="entry name" value="PfkB_dom"/>
</dbReference>
<protein>
    <recommendedName>
        <fullName evidence="9">Ribokinase</fullName>
        <shortName evidence="9">RK</shortName>
        <ecNumber evidence="9">2.7.1.15</ecNumber>
    </recommendedName>
</protein>
<evidence type="ECO:0000256" key="4">
    <source>
        <dbReference type="ARBA" id="ARBA00022777"/>
    </source>
</evidence>
<feature type="active site" description="Proton acceptor" evidence="9">
    <location>
        <position position="243"/>
    </location>
</feature>
<dbReference type="HAMAP" id="MF_01987">
    <property type="entry name" value="Ribokinase"/>
    <property type="match status" value="1"/>
</dbReference>
<evidence type="ECO:0000313" key="12">
    <source>
        <dbReference type="Proteomes" id="UP001652338"/>
    </source>
</evidence>
<dbReference type="Gene3D" id="3.40.1190.20">
    <property type="match status" value="1"/>
</dbReference>
<dbReference type="RefSeq" id="WP_256298704.1">
    <property type="nucleotide sequence ID" value="NZ_JAOQKE010000002.1"/>
</dbReference>
<evidence type="ECO:0000256" key="8">
    <source>
        <dbReference type="ARBA" id="ARBA00023277"/>
    </source>
</evidence>
<reference evidence="11 12" key="1">
    <citation type="journal article" date="2021" name="ISME Commun">
        <title>Automated analysis of genomic sequences facilitates high-throughput and comprehensive description of bacteria.</title>
        <authorList>
            <person name="Hitch T.C.A."/>
        </authorList>
    </citation>
    <scope>NUCLEOTIDE SEQUENCE [LARGE SCALE GENOMIC DNA]</scope>
    <source>
        <strain evidence="11 12">Sanger_29</strain>
    </source>
</reference>
<evidence type="ECO:0000256" key="3">
    <source>
        <dbReference type="ARBA" id="ARBA00022741"/>
    </source>
</evidence>
<accession>A0ABT2SIJ9</accession>
<evidence type="ECO:0000256" key="2">
    <source>
        <dbReference type="ARBA" id="ARBA00022723"/>
    </source>
</evidence>
<feature type="binding site" evidence="9">
    <location>
        <position position="239"/>
    </location>
    <ligand>
        <name>K(+)</name>
        <dbReference type="ChEBI" id="CHEBI:29103"/>
    </ligand>
</feature>
<sequence length="295" mass="32171">MKVLNFGSLNVDYVYTVDHMVQGGETLNTSKMDIFLGGKGFNQSAALAKAGAAVYHAGQIGDDGLNFLEACQEYGIHSDYIRKCIGKSGHTIIQVDKKGQNCILLYGGSNRTITEEFVNEVLSNFEEGDFLILQNEINLLPYIIDVAYKKGMVIVLNPSPMDDNLLSCDLSKVSYFLLNEIEGAQITGETDLAKIPEKLLDLYPDAKIVLTLGHNGSVYVDKCQTIPQGIYKVETVDTTAAGDTFTGYFISEIISGKSISYALEIAAKASAITVTRKGAAPSIPYRNEVENTNFF</sequence>
<comment type="activity regulation">
    <text evidence="9">Activated by a monovalent cation that binds near, but not in, the active site. The most likely occupant of the site in vivo is potassium. Ion binding induces a conformational change that may alter substrate affinity.</text>
</comment>
<keyword evidence="3 9" id="KW-0547">Nucleotide-binding</keyword>
<gene>
    <name evidence="9" type="primary">rbsK</name>
    <name evidence="11" type="ORF">OCV47_02815</name>
</gene>
<comment type="caution">
    <text evidence="11">The sequence shown here is derived from an EMBL/GenBank/DDBJ whole genome shotgun (WGS) entry which is preliminary data.</text>
</comment>
<dbReference type="InterPro" id="IPR029056">
    <property type="entry name" value="Ribokinase-like"/>
</dbReference>
<feature type="binding site" evidence="9">
    <location>
        <position position="243"/>
    </location>
    <ligand>
        <name>substrate</name>
    </ligand>
</feature>
<evidence type="ECO:0000313" key="11">
    <source>
        <dbReference type="EMBL" id="MCU6724298.1"/>
    </source>
</evidence>
<feature type="binding site" evidence="9">
    <location>
        <begin position="38"/>
        <end position="42"/>
    </location>
    <ligand>
        <name>substrate</name>
    </ligand>
</feature>
<feature type="binding site" evidence="9">
    <location>
        <position position="273"/>
    </location>
    <ligand>
        <name>K(+)</name>
        <dbReference type="ChEBI" id="CHEBI:29103"/>
    </ligand>
</feature>
<proteinExistence type="inferred from homology"/>
<dbReference type="Pfam" id="PF00294">
    <property type="entry name" value="PfkB"/>
    <property type="match status" value="1"/>
</dbReference>
<dbReference type="PANTHER" id="PTHR10584">
    <property type="entry name" value="SUGAR KINASE"/>
    <property type="match status" value="1"/>
</dbReference>
<dbReference type="EMBL" id="JAOQKE010000002">
    <property type="protein sequence ID" value="MCU6724298.1"/>
    <property type="molecule type" value="Genomic_DNA"/>
</dbReference>
<feature type="binding site" evidence="9">
    <location>
        <begin position="242"/>
        <end position="243"/>
    </location>
    <ligand>
        <name>ATP</name>
        <dbReference type="ChEBI" id="CHEBI:30616"/>
    </ligand>
</feature>
<dbReference type="Proteomes" id="UP001652338">
    <property type="component" value="Unassembled WGS sequence"/>
</dbReference>
<organism evidence="11 12">
    <name type="scientific">Muricoprocola aceti</name>
    <dbReference type="NCBI Taxonomy" id="2981772"/>
    <lineage>
        <taxon>Bacteria</taxon>
        <taxon>Bacillati</taxon>
        <taxon>Bacillota</taxon>
        <taxon>Clostridia</taxon>
        <taxon>Lachnospirales</taxon>
        <taxon>Lachnospiraceae</taxon>
        <taxon>Muricoprocola</taxon>
    </lineage>
</organism>
<keyword evidence="7 9" id="KW-0630">Potassium</keyword>
<evidence type="ECO:0000256" key="5">
    <source>
        <dbReference type="ARBA" id="ARBA00022840"/>
    </source>
</evidence>
<keyword evidence="8 9" id="KW-0119">Carbohydrate metabolism</keyword>
<dbReference type="CDD" id="cd01174">
    <property type="entry name" value="ribokinase"/>
    <property type="match status" value="1"/>
</dbReference>
<dbReference type="EC" id="2.7.1.15" evidence="9"/>
<comment type="similarity">
    <text evidence="9">Belongs to the carbohydrate kinase PfkB family. Ribokinase subfamily.</text>
</comment>
<comment type="caution">
    <text evidence="9">Lacks conserved residue(s) required for the propagation of feature annotation.</text>
</comment>
<comment type="catalytic activity">
    <reaction evidence="9">
        <text>D-ribose + ATP = D-ribose 5-phosphate + ADP + H(+)</text>
        <dbReference type="Rhea" id="RHEA:13697"/>
        <dbReference type="ChEBI" id="CHEBI:15378"/>
        <dbReference type="ChEBI" id="CHEBI:30616"/>
        <dbReference type="ChEBI" id="CHEBI:47013"/>
        <dbReference type="ChEBI" id="CHEBI:78346"/>
        <dbReference type="ChEBI" id="CHEBI:456216"/>
        <dbReference type="EC" id="2.7.1.15"/>
    </reaction>
</comment>
<keyword evidence="12" id="KW-1185">Reference proteome</keyword>
<dbReference type="PANTHER" id="PTHR10584:SF166">
    <property type="entry name" value="RIBOKINASE"/>
    <property type="match status" value="1"/>
</dbReference>
<feature type="binding site" evidence="9">
    <location>
        <begin position="211"/>
        <end position="216"/>
    </location>
    <ligand>
        <name>ATP</name>
        <dbReference type="ChEBI" id="CHEBI:30616"/>
    </ligand>
</feature>
<evidence type="ECO:0000256" key="1">
    <source>
        <dbReference type="ARBA" id="ARBA00022679"/>
    </source>
</evidence>
<comment type="cofactor">
    <cofactor evidence="9">
        <name>Mg(2+)</name>
        <dbReference type="ChEBI" id="CHEBI:18420"/>
    </cofactor>
    <text evidence="9">Requires a divalent cation, most likely magnesium in vivo, as an electrophilic catalyst to aid phosphoryl group transfer. It is the chelate of the metal and the nucleotide that is the actual substrate.</text>
</comment>
<feature type="binding site" evidence="9">
    <location>
        <position position="237"/>
    </location>
    <ligand>
        <name>K(+)</name>
        <dbReference type="ChEBI" id="CHEBI:29103"/>
    </ligand>
</feature>
<feature type="binding site" evidence="9">
    <location>
        <begin position="10"/>
        <end position="12"/>
    </location>
    <ligand>
        <name>substrate</name>
    </ligand>
</feature>
<name>A0ABT2SIJ9_9FIRM</name>
<feature type="binding site" evidence="9">
    <location>
        <position position="179"/>
    </location>
    <ligand>
        <name>ATP</name>
        <dbReference type="ChEBI" id="CHEBI:30616"/>
    </ligand>
</feature>
<feature type="domain" description="Carbohydrate kinase PfkB" evidence="10">
    <location>
        <begin position="3"/>
        <end position="284"/>
    </location>
</feature>
<dbReference type="SUPFAM" id="SSF53613">
    <property type="entry name" value="Ribokinase-like"/>
    <property type="match status" value="1"/>
</dbReference>